<evidence type="ECO:0000256" key="2">
    <source>
        <dbReference type="ARBA" id="ARBA00009211"/>
    </source>
</evidence>
<dbReference type="Gene3D" id="1.10.287.4070">
    <property type="match status" value="1"/>
</dbReference>
<keyword evidence="10" id="KW-1185">Reference proteome</keyword>
<evidence type="ECO:0000256" key="4">
    <source>
        <dbReference type="ARBA" id="ARBA00023242"/>
    </source>
</evidence>
<dbReference type="InterPro" id="IPR002687">
    <property type="entry name" value="Nop_dom"/>
</dbReference>
<evidence type="ECO:0000256" key="3">
    <source>
        <dbReference type="ARBA" id="ARBA00022517"/>
    </source>
</evidence>
<dbReference type="Pfam" id="PF08156">
    <property type="entry name" value="NOP5NT"/>
    <property type="match status" value="1"/>
</dbReference>
<comment type="subcellular location">
    <subcellularLocation>
        <location evidence="1">Nucleus</location>
        <location evidence="1">Nucleolus</location>
    </subcellularLocation>
</comment>
<dbReference type="AlphaFoldDB" id="A0AA39R9F3"/>
<comment type="similarity">
    <text evidence="2">Belongs to the NOP5/NOP56 family.</text>
</comment>
<dbReference type="PROSITE" id="PS51358">
    <property type="entry name" value="NOP"/>
    <property type="match status" value="1"/>
</dbReference>
<dbReference type="FunFam" id="1.10.287.4070:FF:000002">
    <property type="entry name" value="Nucleolar protein 56"/>
    <property type="match status" value="1"/>
</dbReference>
<name>A0AA39R9F3_9LECA</name>
<evidence type="ECO:0000256" key="7">
    <source>
        <dbReference type="SAM" id="MobiDB-lite"/>
    </source>
</evidence>
<reference evidence="9" key="1">
    <citation type="submission" date="2023-03" db="EMBL/GenBank/DDBJ databases">
        <title>Complete genome of Cladonia borealis.</title>
        <authorList>
            <person name="Park H."/>
        </authorList>
    </citation>
    <scope>NUCLEOTIDE SEQUENCE</scope>
    <source>
        <strain evidence="9">ANT050790</strain>
    </source>
</reference>
<comment type="caution">
    <text evidence="9">The sequence shown here is derived from an EMBL/GenBank/DDBJ whole genome shotgun (WGS) entry which is preliminary data.</text>
</comment>
<accession>A0AA39R9F3</accession>
<feature type="compositionally biased region" description="Basic residues" evidence="7">
    <location>
        <begin position="508"/>
        <end position="517"/>
    </location>
</feature>
<dbReference type="Gene3D" id="1.10.246.90">
    <property type="entry name" value="Nop domain"/>
    <property type="match status" value="1"/>
</dbReference>
<dbReference type="GO" id="GO:0030515">
    <property type="term" value="F:snoRNA binding"/>
    <property type="evidence" value="ECO:0007669"/>
    <property type="project" value="InterPro"/>
</dbReference>
<dbReference type="InterPro" id="IPR012974">
    <property type="entry name" value="NOP58/56_N"/>
</dbReference>
<dbReference type="GO" id="GO:0042254">
    <property type="term" value="P:ribosome biogenesis"/>
    <property type="evidence" value="ECO:0007669"/>
    <property type="project" value="UniProtKB-KW"/>
</dbReference>
<evidence type="ECO:0000256" key="5">
    <source>
        <dbReference type="ARBA" id="ARBA00040742"/>
    </source>
</evidence>
<dbReference type="InterPro" id="IPR012976">
    <property type="entry name" value="NOSIC"/>
</dbReference>
<dbReference type="SMART" id="SM00931">
    <property type="entry name" value="NOSIC"/>
    <property type="match status" value="1"/>
</dbReference>
<dbReference type="Proteomes" id="UP001166286">
    <property type="component" value="Unassembled WGS sequence"/>
</dbReference>
<sequence length="517" mass="57210">MSIDYLLHESPVGYAIFEVVHQPDTVGNRLKEVQDSVQDLSKFGKMVKLISFAPFQGAAQALENTNDISEGIASEYLLSLLEVNLPKSGKKNKITLGVAERNIAGAIKAAFPGLECETSDTSEIVADMLRGIRQHASKLLKQLQEGDVERAQLGLGHAYSRAKVKFSVQKNDNHIIQAIATLDHLDKAINMFSMRVREWYSWHFPELIRIVSENHQYAKLALWIGDKERLSDADKDELAAQVNDDAEIAQSIIDAAKVSMGQTISAADMENVTTFASKVVSLATYRKSLYSYLVSKMAIVAPNLAALIGEVVGARLISHAGSLTNLSKYPASTVQILGAEKALFRALKTKGNTPKYGLIYHSSFIGRAGQKNKGRISRFLANKCSIASRIDNFSEHPTTKFGEALKGQVEERLKFYDSGAAPTKNEQVMRNAMDSVLADIDIADPTAHVDSDEDMADVAPRAVQKQEKQKKDKKEKKKEKKEKKSRGDADGEEKKRRHSEVDGEAERKKKKHKKVEA</sequence>
<dbReference type="InterPro" id="IPR042239">
    <property type="entry name" value="Nop_C"/>
</dbReference>
<dbReference type="FunFam" id="1.10.246.90:FF:000001">
    <property type="entry name" value="Nucleolar protein 56"/>
    <property type="match status" value="1"/>
</dbReference>
<feature type="compositionally biased region" description="Basic and acidic residues" evidence="7">
    <location>
        <begin position="485"/>
        <end position="507"/>
    </location>
</feature>
<feature type="region of interest" description="Disordered" evidence="7">
    <location>
        <begin position="459"/>
        <end position="517"/>
    </location>
</feature>
<proteinExistence type="inferred from homology"/>
<dbReference type="InterPro" id="IPR036070">
    <property type="entry name" value="Nop_dom_sf"/>
</dbReference>
<dbReference type="PANTHER" id="PTHR10894:SF0">
    <property type="entry name" value="NUCLEOLAR PROTEIN 56"/>
    <property type="match status" value="1"/>
</dbReference>
<feature type="domain" description="Nop" evidence="8">
    <location>
        <begin position="300"/>
        <end position="418"/>
    </location>
</feature>
<dbReference type="GO" id="GO:0032040">
    <property type="term" value="C:small-subunit processome"/>
    <property type="evidence" value="ECO:0007669"/>
    <property type="project" value="InterPro"/>
</dbReference>
<organism evidence="9 10">
    <name type="scientific">Cladonia borealis</name>
    <dbReference type="NCBI Taxonomy" id="184061"/>
    <lineage>
        <taxon>Eukaryota</taxon>
        <taxon>Fungi</taxon>
        <taxon>Dikarya</taxon>
        <taxon>Ascomycota</taxon>
        <taxon>Pezizomycotina</taxon>
        <taxon>Lecanoromycetes</taxon>
        <taxon>OSLEUM clade</taxon>
        <taxon>Lecanoromycetidae</taxon>
        <taxon>Lecanorales</taxon>
        <taxon>Lecanorineae</taxon>
        <taxon>Cladoniaceae</taxon>
        <taxon>Cladonia</taxon>
    </lineage>
</organism>
<evidence type="ECO:0000256" key="6">
    <source>
        <dbReference type="ARBA" id="ARBA00056216"/>
    </source>
</evidence>
<dbReference type="GO" id="GO:0031428">
    <property type="term" value="C:box C/D methylation guide snoRNP complex"/>
    <property type="evidence" value="ECO:0007669"/>
    <property type="project" value="InterPro"/>
</dbReference>
<dbReference type="SUPFAM" id="SSF89124">
    <property type="entry name" value="Nop domain"/>
    <property type="match status" value="1"/>
</dbReference>
<evidence type="ECO:0000259" key="8">
    <source>
        <dbReference type="PROSITE" id="PS51358"/>
    </source>
</evidence>
<dbReference type="EMBL" id="JAFEKC020000001">
    <property type="protein sequence ID" value="KAK0517278.1"/>
    <property type="molecule type" value="Genomic_DNA"/>
</dbReference>
<keyword evidence="3" id="KW-0690">Ribosome biogenesis</keyword>
<dbReference type="Pfam" id="PF01798">
    <property type="entry name" value="Nop"/>
    <property type="match status" value="1"/>
</dbReference>
<comment type="function">
    <text evidence="6">Required for 60S ribosomal subunit synthesis.</text>
</comment>
<dbReference type="InterPro" id="IPR045056">
    <property type="entry name" value="Nop56/Nop58"/>
</dbReference>
<evidence type="ECO:0000313" key="10">
    <source>
        <dbReference type="Proteomes" id="UP001166286"/>
    </source>
</evidence>
<evidence type="ECO:0000256" key="1">
    <source>
        <dbReference type="ARBA" id="ARBA00004604"/>
    </source>
</evidence>
<gene>
    <name evidence="9" type="ORF">JMJ35_000433</name>
</gene>
<keyword evidence="4" id="KW-0539">Nucleus</keyword>
<evidence type="ECO:0000313" key="9">
    <source>
        <dbReference type="EMBL" id="KAK0517278.1"/>
    </source>
</evidence>
<feature type="compositionally biased region" description="Basic residues" evidence="7">
    <location>
        <begin position="473"/>
        <end position="484"/>
    </location>
</feature>
<protein>
    <recommendedName>
        <fullName evidence="5">Nucleolar protein 56</fullName>
    </recommendedName>
</protein>
<dbReference type="PANTHER" id="PTHR10894">
    <property type="entry name" value="NUCLEOLAR PROTEIN 5 NUCLEOLAR PROTEIN NOP5 NOP58"/>
    <property type="match status" value="1"/>
</dbReference>